<reference evidence="4" key="1">
    <citation type="submission" date="2021-06" db="EMBL/GenBank/DDBJ databases">
        <authorList>
            <consortium name="Wellcome Sanger Institute Data Sharing"/>
        </authorList>
    </citation>
    <scope>NUCLEOTIDE SEQUENCE [LARGE SCALE GENOMIC DNA]</scope>
</reference>
<evidence type="ECO:0000313" key="5">
    <source>
        <dbReference type="Proteomes" id="UP000694620"/>
    </source>
</evidence>
<feature type="domain" description="Mab-21-like nucleotidyltransferase" evidence="2">
    <location>
        <begin position="4"/>
        <end position="91"/>
    </location>
</feature>
<dbReference type="InterPro" id="IPR046906">
    <property type="entry name" value="Mab-21_HhH/H2TH-like"/>
</dbReference>
<sequence length="206" mass="24602">QRKEIKLVLESVGSVVRVAVETSELQVEVELIPTVELLNCWPKRARWPRFFKRWPSKEKARCIKSFGYNLMAASNYHWLLSFSRAEQVLMSSIDDDGGCRRKCYRITRQLKENVWCPGSKPVINAYHLQTLLLWSCEKYPRTKDWRNFKKSFLRLVKKLLKCVSQRYLRHYFMRGYNLLKYTNTSELDIMAKKIADFLENPQLYIH</sequence>
<proteinExistence type="inferred from homology"/>
<dbReference type="AlphaFoldDB" id="A0A8C4RLC0"/>
<evidence type="ECO:0000313" key="4">
    <source>
        <dbReference type="Ensembl" id="ENSECRP00000003679.1"/>
    </source>
</evidence>
<reference evidence="4" key="3">
    <citation type="submission" date="2025-09" db="UniProtKB">
        <authorList>
            <consortium name="Ensembl"/>
        </authorList>
    </citation>
    <scope>IDENTIFICATION</scope>
</reference>
<reference evidence="4" key="2">
    <citation type="submission" date="2025-08" db="UniProtKB">
        <authorList>
            <consortium name="Ensembl"/>
        </authorList>
    </citation>
    <scope>IDENTIFICATION</scope>
</reference>
<dbReference type="SMART" id="SM01265">
    <property type="entry name" value="Mab-21"/>
    <property type="match status" value="1"/>
</dbReference>
<dbReference type="Proteomes" id="UP000694620">
    <property type="component" value="Chromosome 4"/>
</dbReference>
<dbReference type="InterPro" id="IPR046903">
    <property type="entry name" value="Mab-21-like_nuc_Trfase"/>
</dbReference>
<evidence type="ECO:0000259" key="3">
    <source>
        <dbReference type="Pfam" id="PF20266"/>
    </source>
</evidence>
<dbReference type="Pfam" id="PF03281">
    <property type="entry name" value="Mab-21"/>
    <property type="match status" value="1"/>
</dbReference>
<gene>
    <name evidence="4" type="primary">MAB21L3</name>
</gene>
<dbReference type="Pfam" id="PF20266">
    <property type="entry name" value="Mab-21_C"/>
    <property type="match status" value="1"/>
</dbReference>
<protein>
    <submittedName>
        <fullName evidence="4">Mab-21-like 3</fullName>
    </submittedName>
</protein>
<dbReference type="Gene3D" id="1.10.1410.40">
    <property type="match status" value="1"/>
</dbReference>
<comment type="similarity">
    <text evidence="1">Belongs to the mab-21 family.</text>
</comment>
<dbReference type="PANTHER" id="PTHR10656">
    <property type="entry name" value="CELL FATE DETERMINING PROTEIN MAB21-RELATED"/>
    <property type="match status" value="1"/>
</dbReference>
<accession>A0A8C4RLC0</accession>
<name>A0A8C4RLC0_ERPCA</name>
<dbReference type="GeneTree" id="ENSGT01050000244827"/>
<dbReference type="PANTHER" id="PTHR10656:SF30">
    <property type="entry name" value="PROTEIN MAB-21-LIKE 3"/>
    <property type="match status" value="1"/>
</dbReference>
<organism evidence="4 5">
    <name type="scientific">Erpetoichthys calabaricus</name>
    <name type="common">Rope fish</name>
    <name type="synonym">Calamoichthys calabaricus</name>
    <dbReference type="NCBI Taxonomy" id="27687"/>
    <lineage>
        <taxon>Eukaryota</taxon>
        <taxon>Metazoa</taxon>
        <taxon>Chordata</taxon>
        <taxon>Craniata</taxon>
        <taxon>Vertebrata</taxon>
        <taxon>Euteleostomi</taxon>
        <taxon>Actinopterygii</taxon>
        <taxon>Polypteriformes</taxon>
        <taxon>Polypteridae</taxon>
        <taxon>Erpetoichthys</taxon>
    </lineage>
</organism>
<evidence type="ECO:0000259" key="2">
    <source>
        <dbReference type="Pfam" id="PF03281"/>
    </source>
</evidence>
<evidence type="ECO:0000256" key="1">
    <source>
        <dbReference type="ARBA" id="ARBA00008307"/>
    </source>
</evidence>
<feature type="domain" description="Mab-21-like HhH/H2TH-like" evidence="3">
    <location>
        <begin position="99"/>
        <end position="195"/>
    </location>
</feature>
<keyword evidence="5" id="KW-1185">Reference proteome</keyword>
<dbReference type="InterPro" id="IPR024810">
    <property type="entry name" value="MAB21L/cGLR"/>
</dbReference>
<dbReference type="Ensembl" id="ENSECRT00000003740.1">
    <property type="protein sequence ID" value="ENSECRP00000003679.1"/>
    <property type="gene ID" value="ENSECRG00000002517.1"/>
</dbReference>